<keyword evidence="3 10" id="KW-0812">Transmembrane</keyword>
<reference evidence="13" key="1">
    <citation type="submission" date="2022-07" db="EMBL/GenBank/DDBJ databases">
        <title>Genome Sequence of Physisporinus lineatus.</title>
        <authorList>
            <person name="Buettner E."/>
        </authorList>
    </citation>
    <scope>NUCLEOTIDE SEQUENCE</scope>
    <source>
        <strain evidence="13">VT162</strain>
    </source>
</reference>
<dbReference type="Pfam" id="PF01061">
    <property type="entry name" value="ABC2_membrane"/>
    <property type="match status" value="2"/>
</dbReference>
<evidence type="ECO:0000256" key="4">
    <source>
        <dbReference type="ARBA" id="ARBA00022741"/>
    </source>
</evidence>
<feature type="transmembrane region" description="Helical" evidence="10">
    <location>
        <begin position="1025"/>
        <end position="1045"/>
    </location>
</feature>
<feature type="chain" id="PRO_5042257905" description="ABC transporter domain-containing protein" evidence="11">
    <location>
        <begin position="22"/>
        <end position="1049"/>
    </location>
</feature>
<evidence type="ECO:0000256" key="5">
    <source>
        <dbReference type="ARBA" id="ARBA00022840"/>
    </source>
</evidence>
<evidence type="ECO:0000259" key="12">
    <source>
        <dbReference type="PROSITE" id="PS50893"/>
    </source>
</evidence>
<feature type="transmembrane region" description="Helical" evidence="10">
    <location>
        <begin position="892"/>
        <end position="913"/>
    </location>
</feature>
<evidence type="ECO:0000313" key="14">
    <source>
        <dbReference type="Proteomes" id="UP001212997"/>
    </source>
</evidence>
<protein>
    <recommendedName>
        <fullName evidence="12">ABC transporter domain-containing protein</fullName>
    </recommendedName>
</protein>
<feature type="transmembrane region" description="Helical" evidence="10">
    <location>
        <begin position="789"/>
        <end position="812"/>
    </location>
</feature>
<gene>
    <name evidence="13" type="ORF">NLI96_g9563</name>
</gene>
<evidence type="ECO:0000256" key="3">
    <source>
        <dbReference type="ARBA" id="ARBA00022692"/>
    </source>
</evidence>
<dbReference type="Pfam" id="PF00005">
    <property type="entry name" value="ABC_tran"/>
    <property type="match status" value="2"/>
</dbReference>
<keyword evidence="4" id="KW-0547">Nucleotide-binding</keyword>
<evidence type="ECO:0000256" key="11">
    <source>
        <dbReference type="SAM" id="SignalP"/>
    </source>
</evidence>
<evidence type="ECO:0000256" key="10">
    <source>
        <dbReference type="SAM" id="Phobius"/>
    </source>
</evidence>
<keyword evidence="2" id="KW-0813">Transport</keyword>
<sequence length="1049" mass="115416">MSRRISTLLLLSSTLASLGHARNSTFRIGSSTPYELSPLGLADARPERCPPCFNCQLDAFKCGHFGECSTFDGQCKCPPGWAGIDCLTPQCDSLADGKERRQREDGKQCECKDGWGGVNCNVCTTNAACTSFPLLDGPDVDPGDQVNMTCYKGGETVFENHQMCDVTNRKILDQLDGRKPEVTFSCNKEDGTCQFQFWAAQVESFYCGLSRCTSELKHDYDYNTTLYSCEKMECRCVPGRFICGENGSVGKGDLSLYNLRSHRSLPPDIHEYFEEDIKGPATFSCKTGSQCTFEEPAMNELILTFFGDPYITLNCQSGECLHISQVPGYIRPPKPDNSEFVAFTVAGAGLIVVLASAILWYAGRARSGDFGEIRLPESETAKLMTDHVPASLHFSDISYTLSNGRTILDSISGSVKPGQIMAIMGASGAGKSTFLDILARKRKRRYRWRQNPSQRTEMSLEAKKFRTLETMNELGILGIKDARIGSTGRRSISGGEKRRVSIACELVTSPSILFLDEPTSGKPSSSKWSALDGLNDVSAGLDAFNALSVVSSLVSLARDYNRTVVFTIHQPRSNIVSLFDQLVLLARGKLIYSGDASKCYDYLQQIGQPCPPGFNIADYLIDMTMQASADPSPVDQPPQPIHPDGNTDEVFNDEERAVNNRSQGSSSNGESTDIQTRAASVVSSSSQYLKKKTSQLIGAITPTSQRGDKPIPPKLAELVHAFESSEDAASLKAEFDEIARESVAQNGDGALPDVALENSLTRGRKRASWGTQFRILSGRAFKNLYRDPALLAAHYISSVIVALICGAFFHNIGNDIPGFQNRLGFFFFSLALFGFSSLSSLTLFANERILFMRERCVETNEATFHSTDLPPRANGYYSTFTYFSSKILFDILPLRIVPPLAFGGIVYGLIGLVPTMETFWKFMLTLVLFNLTTATVILLLSIAFASIGVASLVGTLIMLYNLLFTGLLVNRESLNPAFQWLHTLSFFHAAFEALAYGVELDVPAATILSLFGLRAQTFWWPNISLLAIFIAIFTTSSFLVLHYYVKEKR</sequence>
<dbReference type="InterPro" id="IPR013525">
    <property type="entry name" value="ABC2_TM"/>
</dbReference>
<feature type="transmembrane region" description="Helical" evidence="10">
    <location>
        <begin position="919"/>
        <end position="940"/>
    </location>
</feature>
<dbReference type="Pfam" id="PF19055">
    <property type="entry name" value="ABC2_membrane_7"/>
    <property type="match status" value="1"/>
</dbReference>
<dbReference type="SUPFAM" id="SSF52540">
    <property type="entry name" value="P-loop containing nucleoside triphosphate hydrolases"/>
    <property type="match status" value="1"/>
</dbReference>
<keyword evidence="8" id="KW-1015">Disulfide bond</keyword>
<dbReference type="InterPro" id="IPR050352">
    <property type="entry name" value="ABCG_transporters"/>
</dbReference>
<name>A0AAD5YF60_9APHY</name>
<feature type="transmembrane region" description="Helical" evidence="10">
    <location>
        <begin position="947"/>
        <end position="969"/>
    </location>
</feature>
<dbReference type="InterPro" id="IPR013111">
    <property type="entry name" value="EGF_extracell"/>
</dbReference>
<dbReference type="Pfam" id="PF07974">
    <property type="entry name" value="EGF_2"/>
    <property type="match status" value="1"/>
</dbReference>
<feature type="region of interest" description="Disordered" evidence="9">
    <location>
        <begin position="628"/>
        <end position="678"/>
    </location>
</feature>
<proteinExistence type="predicted"/>
<dbReference type="Proteomes" id="UP001212997">
    <property type="component" value="Unassembled WGS sequence"/>
</dbReference>
<evidence type="ECO:0000256" key="1">
    <source>
        <dbReference type="ARBA" id="ARBA00004141"/>
    </source>
</evidence>
<dbReference type="InterPro" id="IPR000742">
    <property type="entry name" value="EGF"/>
</dbReference>
<keyword evidence="6 10" id="KW-1133">Transmembrane helix</keyword>
<evidence type="ECO:0000256" key="9">
    <source>
        <dbReference type="SAM" id="MobiDB-lite"/>
    </source>
</evidence>
<keyword evidence="7 10" id="KW-0472">Membrane</keyword>
<dbReference type="AlphaFoldDB" id="A0AAD5YF60"/>
<evidence type="ECO:0000313" key="13">
    <source>
        <dbReference type="EMBL" id="KAJ3478727.1"/>
    </source>
</evidence>
<dbReference type="Gene3D" id="3.40.50.300">
    <property type="entry name" value="P-loop containing nucleotide triphosphate hydrolases"/>
    <property type="match status" value="2"/>
</dbReference>
<dbReference type="InterPro" id="IPR003439">
    <property type="entry name" value="ABC_transporter-like_ATP-bd"/>
</dbReference>
<dbReference type="EMBL" id="JANAWD010000489">
    <property type="protein sequence ID" value="KAJ3478727.1"/>
    <property type="molecule type" value="Genomic_DNA"/>
</dbReference>
<dbReference type="InterPro" id="IPR003593">
    <property type="entry name" value="AAA+_ATPase"/>
</dbReference>
<feature type="transmembrane region" description="Helical" evidence="10">
    <location>
        <begin position="824"/>
        <end position="845"/>
    </location>
</feature>
<dbReference type="GO" id="GO:0005524">
    <property type="term" value="F:ATP binding"/>
    <property type="evidence" value="ECO:0007669"/>
    <property type="project" value="UniProtKB-KW"/>
</dbReference>
<dbReference type="SMART" id="SM00382">
    <property type="entry name" value="AAA"/>
    <property type="match status" value="1"/>
</dbReference>
<comment type="subcellular location">
    <subcellularLocation>
        <location evidence="1">Membrane</location>
        <topology evidence="1">Multi-pass membrane protein</topology>
    </subcellularLocation>
</comment>
<dbReference type="PANTHER" id="PTHR48041">
    <property type="entry name" value="ABC TRANSPORTER G FAMILY MEMBER 28"/>
    <property type="match status" value="1"/>
</dbReference>
<evidence type="ECO:0000256" key="7">
    <source>
        <dbReference type="ARBA" id="ARBA00023136"/>
    </source>
</evidence>
<evidence type="ECO:0000256" key="2">
    <source>
        <dbReference type="ARBA" id="ARBA00022448"/>
    </source>
</evidence>
<evidence type="ECO:0000256" key="6">
    <source>
        <dbReference type="ARBA" id="ARBA00022989"/>
    </source>
</evidence>
<feature type="compositionally biased region" description="Polar residues" evidence="9">
    <location>
        <begin position="659"/>
        <end position="678"/>
    </location>
</feature>
<keyword evidence="11" id="KW-0732">Signal</keyword>
<dbReference type="PROSITE" id="PS50893">
    <property type="entry name" value="ABC_TRANSPORTER_2"/>
    <property type="match status" value="1"/>
</dbReference>
<keyword evidence="14" id="KW-1185">Reference proteome</keyword>
<evidence type="ECO:0000256" key="8">
    <source>
        <dbReference type="ARBA" id="ARBA00023157"/>
    </source>
</evidence>
<dbReference type="GO" id="GO:0016887">
    <property type="term" value="F:ATP hydrolysis activity"/>
    <property type="evidence" value="ECO:0007669"/>
    <property type="project" value="InterPro"/>
</dbReference>
<organism evidence="13 14">
    <name type="scientific">Meripilus lineatus</name>
    <dbReference type="NCBI Taxonomy" id="2056292"/>
    <lineage>
        <taxon>Eukaryota</taxon>
        <taxon>Fungi</taxon>
        <taxon>Dikarya</taxon>
        <taxon>Basidiomycota</taxon>
        <taxon>Agaricomycotina</taxon>
        <taxon>Agaricomycetes</taxon>
        <taxon>Polyporales</taxon>
        <taxon>Meripilaceae</taxon>
        <taxon>Meripilus</taxon>
    </lineage>
</organism>
<dbReference type="InterPro" id="IPR043926">
    <property type="entry name" value="ABCG_dom"/>
</dbReference>
<dbReference type="PROSITE" id="PS00211">
    <property type="entry name" value="ABC_TRANSPORTER_1"/>
    <property type="match status" value="1"/>
</dbReference>
<dbReference type="GO" id="GO:0016020">
    <property type="term" value="C:membrane"/>
    <property type="evidence" value="ECO:0007669"/>
    <property type="project" value="UniProtKB-SubCell"/>
</dbReference>
<accession>A0AAD5YF60</accession>
<dbReference type="PANTHER" id="PTHR48041:SF2">
    <property type="entry name" value="ATP-DEPENDENT PERMEASE-RELATED"/>
    <property type="match status" value="1"/>
</dbReference>
<dbReference type="PROSITE" id="PS00022">
    <property type="entry name" value="EGF_1"/>
    <property type="match status" value="1"/>
</dbReference>
<dbReference type="InterPro" id="IPR017871">
    <property type="entry name" value="ABC_transporter-like_CS"/>
</dbReference>
<keyword evidence="5" id="KW-0067">ATP-binding</keyword>
<dbReference type="GO" id="GO:0140359">
    <property type="term" value="F:ABC-type transporter activity"/>
    <property type="evidence" value="ECO:0007669"/>
    <property type="project" value="InterPro"/>
</dbReference>
<comment type="caution">
    <text evidence="13">The sequence shown here is derived from an EMBL/GenBank/DDBJ whole genome shotgun (WGS) entry which is preliminary data.</text>
</comment>
<feature type="signal peptide" evidence="11">
    <location>
        <begin position="1"/>
        <end position="21"/>
    </location>
</feature>
<feature type="domain" description="ABC transporter" evidence="12">
    <location>
        <begin position="392"/>
        <end position="612"/>
    </location>
</feature>
<feature type="transmembrane region" description="Helical" evidence="10">
    <location>
        <begin position="340"/>
        <end position="362"/>
    </location>
</feature>
<dbReference type="InterPro" id="IPR027417">
    <property type="entry name" value="P-loop_NTPase"/>
</dbReference>